<name>A0ACC2KF63_PERAE</name>
<dbReference type="EMBL" id="CM056817">
    <property type="protein sequence ID" value="KAJ8619751.1"/>
    <property type="molecule type" value="Genomic_DNA"/>
</dbReference>
<protein>
    <submittedName>
        <fullName evidence="1">Uncharacterized protein</fullName>
    </submittedName>
</protein>
<sequence>MDVDQLLPIFYNPDDGDQQIQTWAFDDCESSNQDNVRIKEQKAKTRPDRAASSRLDPNRFSHLRSSKDLRLFFLR</sequence>
<reference evidence="1 2" key="1">
    <citation type="journal article" date="2022" name="Hortic Res">
        <title>A haplotype resolved chromosomal level avocado genome allows analysis of novel avocado genes.</title>
        <authorList>
            <person name="Nath O."/>
            <person name="Fletcher S.J."/>
            <person name="Hayward A."/>
            <person name="Shaw L.M."/>
            <person name="Masouleh A.K."/>
            <person name="Furtado A."/>
            <person name="Henry R.J."/>
            <person name="Mitter N."/>
        </authorList>
    </citation>
    <scope>NUCLEOTIDE SEQUENCE [LARGE SCALE GENOMIC DNA]</scope>
    <source>
        <strain evidence="2">cv. Hass</strain>
    </source>
</reference>
<dbReference type="Proteomes" id="UP001234297">
    <property type="component" value="Chromosome 9"/>
</dbReference>
<accession>A0ACC2KF63</accession>
<comment type="caution">
    <text evidence="1">The sequence shown here is derived from an EMBL/GenBank/DDBJ whole genome shotgun (WGS) entry which is preliminary data.</text>
</comment>
<keyword evidence="2" id="KW-1185">Reference proteome</keyword>
<evidence type="ECO:0000313" key="2">
    <source>
        <dbReference type="Proteomes" id="UP001234297"/>
    </source>
</evidence>
<evidence type="ECO:0000313" key="1">
    <source>
        <dbReference type="EMBL" id="KAJ8619751.1"/>
    </source>
</evidence>
<proteinExistence type="predicted"/>
<gene>
    <name evidence="1" type="ORF">MRB53_028280</name>
</gene>
<organism evidence="1 2">
    <name type="scientific">Persea americana</name>
    <name type="common">Avocado</name>
    <dbReference type="NCBI Taxonomy" id="3435"/>
    <lineage>
        <taxon>Eukaryota</taxon>
        <taxon>Viridiplantae</taxon>
        <taxon>Streptophyta</taxon>
        <taxon>Embryophyta</taxon>
        <taxon>Tracheophyta</taxon>
        <taxon>Spermatophyta</taxon>
        <taxon>Magnoliopsida</taxon>
        <taxon>Magnoliidae</taxon>
        <taxon>Laurales</taxon>
        <taxon>Lauraceae</taxon>
        <taxon>Persea</taxon>
    </lineage>
</organism>